<reference evidence="2" key="2">
    <citation type="journal article" date="2021" name="PeerJ">
        <title>Extensive microbial diversity within the chicken gut microbiome revealed by metagenomics and culture.</title>
        <authorList>
            <person name="Gilroy R."/>
            <person name="Ravi A."/>
            <person name="Getino M."/>
            <person name="Pursley I."/>
            <person name="Horton D.L."/>
            <person name="Alikhan N.F."/>
            <person name="Baker D."/>
            <person name="Gharbi K."/>
            <person name="Hall N."/>
            <person name="Watson M."/>
            <person name="Adriaenssens E.M."/>
            <person name="Foster-Nyarko E."/>
            <person name="Jarju S."/>
            <person name="Secka A."/>
            <person name="Antonio M."/>
            <person name="Oren A."/>
            <person name="Chaudhuri R.R."/>
            <person name="La Ragione R."/>
            <person name="Hildebrand F."/>
            <person name="Pallen M.J."/>
        </authorList>
    </citation>
    <scope>NUCLEOTIDE SEQUENCE</scope>
    <source>
        <strain evidence="2">CHK195-11698</strain>
    </source>
</reference>
<keyword evidence="1" id="KW-0732">Signal</keyword>
<protein>
    <submittedName>
        <fullName evidence="2">Uncharacterized protein</fullName>
    </submittedName>
</protein>
<sequence>MVHRVNTLLCFGMALIMLVMPVSVYADETDHSPKTANDYPGGAVPVTSVETGEMVTINVDETTTITLDSGFVTSQMQVTVMDTANHFVIRAFPLPIRQVAIVQETCRFDERIFYRTWDDEQNTWLANDLMFIQSRRMSDGRYMAYYAGPVFAE</sequence>
<gene>
    <name evidence="2" type="ORF">IAD15_04800</name>
</gene>
<name>A0A9D1HMF7_9FIRM</name>
<dbReference type="EMBL" id="DVMJ01000040">
    <property type="protein sequence ID" value="HIU13370.1"/>
    <property type="molecule type" value="Genomic_DNA"/>
</dbReference>
<evidence type="ECO:0000256" key="1">
    <source>
        <dbReference type="SAM" id="SignalP"/>
    </source>
</evidence>
<dbReference type="Proteomes" id="UP000824175">
    <property type="component" value="Unassembled WGS sequence"/>
</dbReference>
<evidence type="ECO:0000313" key="2">
    <source>
        <dbReference type="EMBL" id="HIU13370.1"/>
    </source>
</evidence>
<dbReference type="AlphaFoldDB" id="A0A9D1HMF7"/>
<feature type="signal peptide" evidence="1">
    <location>
        <begin position="1"/>
        <end position="26"/>
    </location>
</feature>
<proteinExistence type="predicted"/>
<feature type="chain" id="PRO_5038669466" evidence="1">
    <location>
        <begin position="27"/>
        <end position="153"/>
    </location>
</feature>
<evidence type="ECO:0000313" key="3">
    <source>
        <dbReference type="Proteomes" id="UP000824175"/>
    </source>
</evidence>
<comment type="caution">
    <text evidence="2">The sequence shown here is derived from an EMBL/GenBank/DDBJ whole genome shotgun (WGS) entry which is preliminary data.</text>
</comment>
<organism evidence="2 3">
    <name type="scientific">Candidatus Fimiplasma intestinipullorum</name>
    <dbReference type="NCBI Taxonomy" id="2840825"/>
    <lineage>
        <taxon>Bacteria</taxon>
        <taxon>Bacillati</taxon>
        <taxon>Bacillota</taxon>
        <taxon>Clostridia</taxon>
        <taxon>Eubacteriales</taxon>
        <taxon>Candidatus Fimiplasma</taxon>
    </lineage>
</organism>
<accession>A0A9D1HMF7</accession>
<reference evidence="2" key="1">
    <citation type="submission" date="2020-10" db="EMBL/GenBank/DDBJ databases">
        <authorList>
            <person name="Gilroy R."/>
        </authorList>
    </citation>
    <scope>NUCLEOTIDE SEQUENCE</scope>
    <source>
        <strain evidence="2">CHK195-11698</strain>
    </source>
</reference>